<dbReference type="EMBL" id="JAOB01000026">
    <property type="protein sequence ID" value="EUA65640.1"/>
    <property type="molecule type" value="Genomic_DNA"/>
</dbReference>
<protein>
    <submittedName>
        <fullName evidence="2">Catalase family protein</fullName>
    </submittedName>
</protein>
<evidence type="ECO:0000256" key="1">
    <source>
        <dbReference type="SAM" id="MobiDB-lite"/>
    </source>
</evidence>
<organism evidence="2">
    <name type="scientific">Mycobacterium xenopi 4042</name>
    <dbReference type="NCBI Taxonomy" id="1299334"/>
    <lineage>
        <taxon>Bacteria</taxon>
        <taxon>Bacillati</taxon>
        <taxon>Actinomycetota</taxon>
        <taxon>Actinomycetes</taxon>
        <taxon>Mycobacteriales</taxon>
        <taxon>Mycobacteriaceae</taxon>
        <taxon>Mycobacterium</taxon>
    </lineage>
</organism>
<reference evidence="2" key="1">
    <citation type="submission" date="2014-01" db="EMBL/GenBank/DDBJ databases">
        <authorList>
            <person name="Brown-Elliot B."/>
            <person name="Wallace R."/>
            <person name="Lenaerts A."/>
            <person name="Ordway D."/>
            <person name="DeGroote M.A."/>
            <person name="Parker T."/>
            <person name="Sizemore C."/>
            <person name="Tallon L.J."/>
            <person name="Sadzewicz L.K."/>
            <person name="Sengamalay N."/>
            <person name="Fraser C.M."/>
            <person name="Hine E."/>
            <person name="Shefchek K.A."/>
            <person name="Das S.P."/>
            <person name="Tettelin H."/>
        </authorList>
    </citation>
    <scope>NUCLEOTIDE SEQUENCE [LARGE SCALE GENOMIC DNA]</scope>
    <source>
        <strain evidence="2">4042</strain>
    </source>
</reference>
<dbReference type="AlphaFoldDB" id="X8DDR3"/>
<dbReference type="Gene3D" id="2.40.180.10">
    <property type="entry name" value="Catalase core domain"/>
    <property type="match status" value="1"/>
</dbReference>
<name>X8DDR3_MYCXE</name>
<dbReference type="PATRIC" id="fig|1299334.3.peg.2170"/>
<proteinExistence type="predicted"/>
<dbReference type="SUPFAM" id="SSF56634">
    <property type="entry name" value="Heme-dependent catalase-like"/>
    <property type="match status" value="1"/>
</dbReference>
<dbReference type="GO" id="GO:0020037">
    <property type="term" value="F:heme binding"/>
    <property type="evidence" value="ECO:0007669"/>
    <property type="project" value="InterPro"/>
</dbReference>
<sequence length="51" mass="5409">MFIDGFATVFGRHPGIRPNHAKGVAVTGHFDGNGNGSELSKAAVFRPGRTR</sequence>
<accession>X8DDR3</accession>
<comment type="caution">
    <text evidence="2">The sequence shown here is derived from an EMBL/GenBank/DDBJ whole genome shotgun (WGS) entry which is preliminary data.</text>
</comment>
<evidence type="ECO:0000313" key="2">
    <source>
        <dbReference type="EMBL" id="EUA65640.1"/>
    </source>
</evidence>
<dbReference type="InterPro" id="IPR020835">
    <property type="entry name" value="Catalase_sf"/>
</dbReference>
<gene>
    <name evidence="2" type="ORF">I553_8006</name>
</gene>
<feature type="region of interest" description="Disordered" evidence="1">
    <location>
        <begin position="31"/>
        <end position="51"/>
    </location>
</feature>